<keyword evidence="1" id="KW-0732">Signal</keyword>
<dbReference type="PROSITE" id="PS51257">
    <property type="entry name" value="PROKAR_LIPOPROTEIN"/>
    <property type="match status" value="1"/>
</dbReference>
<proteinExistence type="predicted"/>
<accession>A0A840AXZ0</accession>
<organism evidence="2 3">
    <name type="scientific">Kaistia hirudinis</name>
    <dbReference type="NCBI Taxonomy" id="1293440"/>
    <lineage>
        <taxon>Bacteria</taxon>
        <taxon>Pseudomonadati</taxon>
        <taxon>Pseudomonadota</taxon>
        <taxon>Alphaproteobacteria</taxon>
        <taxon>Hyphomicrobiales</taxon>
        <taxon>Kaistiaceae</taxon>
        <taxon>Kaistia</taxon>
    </lineage>
</organism>
<evidence type="ECO:0000256" key="1">
    <source>
        <dbReference type="SAM" id="SignalP"/>
    </source>
</evidence>
<evidence type="ECO:0000313" key="2">
    <source>
        <dbReference type="EMBL" id="MBB3933096.1"/>
    </source>
</evidence>
<dbReference type="RefSeq" id="WP_183400740.1">
    <property type="nucleotide sequence ID" value="NZ_JACIDS010000005.1"/>
</dbReference>
<reference evidence="2 3" key="1">
    <citation type="submission" date="2020-08" db="EMBL/GenBank/DDBJ databases">
        <title>Genomic Encyclopedia of Type Strains, Phase IV (KMG-IV): sequencing the most valuable type-strain genomes for metagenomic binning, comparative biology and taxonomic classification.</title>
        <authorList>
            <person name="Goeker M."/>
        </authorList>
    </citation>
    <scope>NUCLEOTIDE SEQUENCE [LARGE SCALE GENOMIC DNA]</scope>
    <source>
        <strain evidence="2 3">DSM 25966</strain>
    </source>
</reference>
<feature type="chain" id="PRO_5032892042" evidence="1">
    <location>
        <begin position="21"/>
        <end position="86"/>
    </location>
</feature>
<protein>
    <submittedName>
        <fullName evidence="2">Uncharacterized protein</fullName>
    </submittedName>
</protein>
<dbReference type="Proteomes" id="UP000553963">
    <property type="component" value="Unassembled WGS sequence"/>
</dbReference>
<comment type="caution">
    <text evidence="2">The sequence shown here is derived from an EMBL/GenBank/DDBJ whole genome shotgun (WGS) entry which is preliminary data.</text>
</comment>
<dbReference type="EMBL" id="JACIDS010000005">
    <property type="protein sequence ID" value="MBB3933096.1"/>
    <property type="molecule type" value="Genomic_DNA"/>
</dbReference>
<gene>
    <name evidence="2" type="ORF">GGR25_004160</name>
</gene>
<feature type="signal peptide" evidence="1">
    <location>
        <begin position="1"/>
        <end position="20"/>
    </location>
</feature>
<evidence type="ECO:0000313" key="3">
    <source>
        <dbReference type="Proteomes" id="UP000553963"/>
    </source>
</evidence>
<keyword evidence="3" id="KW-1185">Reference proteome</keyword>
<name>A0A840AXZ0_9HYPH</name>
<dbReference type="AlphaFoldDB" id="A0A840AXZ0"/>
<sequence length="86" mass="9332">MRRTLLALSLLLAATPAAFACSEDELQAKSIQLSDLVKAIVAKDPNQADAWRQKQIEVDRTAERTSDLDEICAAYDKAIGEAKAGQ</sequence>